<evidence type="ECO:0000256" key="4">
    <source>
        <dbReference type="ARBA" id="ARBA00023136"/>
    </source>
</evidence>
<name>A0ABU5VWH0_9BACT</name>
<dbReference type="PANTHER" id="PTHR30266">
    <property type="entry name" value="MECHANOSENSITIVE CHANNEL MSCL"/>
    <property type="match status" value="1"/>
</dbReference>
<keyword evidence="4 5" id="KW-0472">Membrane</keyword>
<evidence type="ECO:0000256" key="1">
    <source>
        <dbReference type="ARBA" id="ARBA00004141"/>
    </source>
</evidence>
<keyword evidence="3 5" id="KW-1133">Transmembrane helix</keyword>
<dbReference type="RefSeq" id="WP_323575624.1">
    <property type="nucleotide sequence ID" value="NZ_JAYGJQ010000001.1"/>
</dbReference>
<reference evidence="6 7" key="1">
    <citation type="submission" date="2023-11" db="EMBL/GenBank/DDBJ databases">
        <title>A Novel Polar Bacteriovorax (B. antarcticus) Isolated from the Biocrust in Antarctica.</title>
        <authorList>
            <person name="Mun W."/>
            <person name="Choi S.Y."/>
            <person name="Mitchell R.J."/>
        </authorList>
    </citation>
    <scope>NUCLEOTIDE SEQUENCE [LARGE SCALE GENOMIC DNA]</scope>
    <source>
        <strain evidence="6 7">PP10</strain>
    </source>
</reference>
<dbReference type="InterPro" id="IPR036019">
    <property type="entry name" value="MscL_channel"/>
</dbReference>
<feature type="transmembrane region" description="Helical" evidence="5">
    <location>
        <begin position="12"/>
        <end position="31"/>
    </location>
</feature>
<comment type="caution">
    <text evidence="6">The sequence shown here is derived from an EMBL/GenBank/DDBJ whole genome shotgun (WGS) entry which is preliminary data.</text>
</comment>
<dbReference type="Pfam" id="PF01741">
    <property type="entry name" value="MscL"/>
    <property type="match status" value="1"/>
</dbReference>
<evidence type="ECO:0000256" key="3">
    <source>
        <dbReference type="ARBA" id="ARBA00022989"/>
    </source>
</evidence>
<evidence type="ECO:0000256" key="2">
    <source>
        <dbReference type="ARBA" id="ARBA00022692"/>
    </source>
</evidence>
<keyword evidence="2 5" id="KW-0812">Transmembrane</keyword>
<evidence type="ECO:0000313" key="6">
    <source>
        <dbReference type="EMBL" id="MEA9355980.1"/>
    </source>
</evidence>
<keyword evidence="7" id="KW-1185">Reference proteome</keyword>
<dbReference type="SUPFAM" id="SSF81330">
    <property type="entry name" value="Gated mechanosensitive channel"/>
    <property type="match status" value="1"/>
</dbReference>
<evidence type="ECO:0000313" key="7">
    <source>
        <dbReference type="Proteomes" id="UP001302274"/>
    </source>
</evidence>
<comment type="subcellular location">
    <subcellularLocation>
        <location evidence="1">Membrane</location>
        <topology evidence="1">Multi-pass membrane protein</topology>
    </subcellularLocation>
</comment>
<dbReference type="Gene3D" id="1.10.1200.120">
    <property type="entry name" value="Large-conductance mechanosensitive channel, MscL, domain 1"/>
    <property type="match status" value="1"/>
</dbReference>
<protein>
    <submittedName>
        <fullName evidence="6">MscL family protein</fullName>
    </submittedName>
</protein>
<proteinExistence type="predicted"/>
<organism evidence="6 7">
    <name type="scientific">Bacteriovorax antarcticus</name>
    <dbReference type="NCBI Taxonomy" id="3088717"/>
    <lineage>
        <taxon>Bacteria</taxon>
        <taxon>Pseudomonadati</taxon>
        <taxon>Bdellovibrionota</taxon>
        <taxon>Bacteriovoracia</taxon>
        <taxon>Bacteriovoracales</taxon>
        <taxon>Bacteriovoracaceae</taxon>
        <taxon>Bacteriovorax</taxon>
    </lineage>
</organism>
<dbReference type="EMBL" id="JAYGJQ010000001">
    <property type="protein sequence ID" value="MEA9355980.1"/>
    <property type="molecule type" value="Genomic_DNA"/>
</dbReference>
<gene>
    <name evidence="6" type="ORF">SHI21_07205</name>
</gene>
<accession>A0ABU5VWH0</accession>
<dbReference type="PANTHER" id="PTHR30266:SF2">
    <property type="entry name" value="LARGE-CONDUCTANCE MECHANOSENSITIVE CHANNEL"/>
    <property type="match status" value="1"/>
</dbReference>
<dbReference type="Proteomes" id="UP001302274">
    <property type="component" value="Unassembled WGS sequence"/>
</dbReference>
<feature type="transmembrane region" description="Helical" evidence="5">
    <location>
        <begin position="69"/>
        <end position="91"/>
    </location>
</feature>
<sequence length="99" mass="10967">MVKEFYNFLKAYSVIGLAIAVVIGGKLNDLISSLVNDLLMPLIFQPALKAANVDDVRKLSYNGIFYGKVLGTLVDFIIVALVVFFISKLVLREETVTKK</sequence>
<evidence type="ECO:0000256" key="5">
    <source>
        <dbReference type="SAM" id="Phobius"/>
    </source>
</evidence>
<dbReference type="InterPro" id="IPR037673">
    <property type="entry name" value="MSC/AndL"/>
</dbReference>